<gene>
    <name evidence="2" type="primary">LOC105053078</name>
</gene>
<sequence>MLFRLPRRQCRPALPSRRRRIAVVRLGSRRGWRSGRRFLTGFLRRVRLRWVVAQYRKALKRVRARYAALMRDLIDGAAAIEAVHSRILTESYFPALVVPKPIIVAKCPNYYKF</sequence>
<dbReference type="InParanoid" id="A0A6I9RUD5"/>
<proteinExistence type="predicted"/>
<name>A0A6I9RUD5_ELAGV</name>
<reference evidence="2" key="1">
    <citation type="submission" date="2025-08" db="UniProtKB">
        <authorList>
            <consortium name="RefSeq"/>
        </authorList>
    </citation>
    <scope>IDENTIFICATION</scope>
</reference>
<accession>A0A6I9RUD5</accession>
<dbReference type="PANTHER" id="PTHR34788:SF4">
    <property type="entry name" value="F15I1.22"/>
    <property type="match status" value="1"/>
</dbReference>
<dbReference type="AlphaFoldDB" id="A0A6I9RUD5"/>
<dbReference type="RefSeq" id="XP_010932404.1">
    <property type="nucleotide sequence ID" value="XM_010934102.3"/>
</dbReference>
<dbReference type="PANTHER" id="PTHR34788">
    <property type="entry name" value="F15I1.22"/>
    <property type="match status" value="1"/>
</dbReference>
<organism evidence="1 2">
    <name type="scientific">Elaeis guineensis var. tenera</name>
    <name type="common">Oil palm</name>
    <dbReference type="NCBI Taxonomy" id="51953"/>
    <lineage>
        <taxon>Eukaryota</taxon>
        <taxon>Viridiplantae</taxon>
        <taxon>Streptophyta</taxon>
        <taxon>Embryophyta</taxon>
        <taxon>Tracheophyta</taxon>
        <taxon>Spermatophyta</taxon>
        <taxon>Magnoliopsida</taxon>
        <taxon>Liliopsida</taxon>
        <taxon>Arecaceae</taxon>
        <taxon>Arecoideae</taxon>
        <taxon>Cocoseae</taxon>
        <taxon>Elaeidinae</taxon>
        <taxon>Elaeis</taxon>
    </lineage>
</organism>
<dbReference type="Proteomes" id="UP000504607">
    <property type="component" value="Chromosome 10"/>
</dbReference>
<dbReference type="OrthoDB" id="692807at2759"/>
<evidence type="ECO:0000313" key="2">
    <source>
        <dbReference type="RefSeq" id="XP_010932404.1"/>
    </source>
</evidence>
<protein>
    <submittedName>
        <fullName evidence="2">Uncharacterized protein LOC105053078</fullName>
    </submittedName>
</protein>
<evidence type="ECO:0000313" key="1">
    <source>
        <dbReference type="Proteomes" id="UP000504607"/>
    </source>
</evidence>
<dbReference type="FunCoup" id="A0A6I9RUD5">
    <property type="interactions" value="515"/>
</dbReference>
<keyword evidence="1" id="KW-1185">Reference proteome</keyword>